<dbReference type="EMBL" id="VJMJ01000423">
    <property type="protein sequence ID" value="KAF0721399.1"/>
    <property type="molecule type" value="Genomic_DNA"/>
</dbReference>
<evidence type="ECO:0000313" key="2">
    <source>
        <dbReference type="EMBL" id="KAF0721399.1"/>
    </source>
</evidence>
<keyword evidence="1" id="KW-0812">Transmembrane</keyword>
<dbReference type="AlphaFoldDB" id="A0A6G0W3B4"/>
<keyword evidence="1" id="KW-0472">Membrane</keyword>
<gene>
    <name evidence="2" type="ORF">Ae201684_019152</name>
</gene>
<reference evidence="2 3" key="1">
    <citation type="submission" date="2019-07" db="EMBL/GenBank/DDBJ databases">
        <title>Genomics analysis of Aphanomyces spp. identifies a new class of oomycete effector associated with host adaptation.</title>
        <authorList>
            <person name="Gaulin E."/>
        </authorList>
    </citation>
    <scope>NUCLEOTIDE SEQUENCE [LARGE SCALE GENOMIC DNA]</scope>
    <source>
        <strain evidence="2 3">ATCC 201684</strain>
    </source>
</reference>
<comment type="caution">
    <text evidence="2">The sequence shown here is derived from an EMBL/GenBank/DDBJ whole genome shotgun (WGS) entry which is preliminary data.</text>
</comment>
<accession>A0A6G0W3B4</accession>
<evidence type="ECO:0000313" key="3">
    <source>
        <dbReference type="Proteomes" id="UP000481153"/>
    </source>
</evidence>
<feature type="transmembrane region" description="Helical" evidence="1">
    <location>
        <begin position="62"/>
        <end position="83"/>
    </location>
</feature>
<sequence>MRRHLQQCMARYQGIAWLDGYYRPCGGVECPVVHPAGITWLLARWLKLRKAEMSIVNMAFEILFHIVGFSAQSSVVMSILLIFQSYSDALYQAPLLLISFSNCPSCGPAKMRRSSLLCLLLALTSFVCVESRAMFHDAILSKLYDKVLVKDREGKCKKEEMKHNVNQIATNCAGLSAAVGIGLACSGSSQGAVVAGGVTTSIVTLKSQLDSYIDARCARLVHSASGVAKLKKAMPKINAVNAFKNPKGHPAIVRIPISHGFIPFLWFSSDILENNAFVSSTHAGHLSRIDSRRLYEKGPRLPWHNPRRYLKCRSSIDSYG</sequence>
<organism evidence="2 3">
    <name type="scientific">Aphanomyces euteiches</name>
    <dbReference type="NCBI Taxonomy" id="100861"/>
    <lineage>
        <taxon>Eukaryota</taxon>
        <taxon>Sar</taxon>
        <taxon>Stramenopiles</taxon>
        <taxon>Oomycota</taxon>
        <taxon>Saprolegniomycetes</taxon>
        <taxon>Saprolegniales</taxon>
        <taxon>Verrucalvaceae</taxon>
        <taxon>Aphanomyces</taxon>
    </lineage>
</organism>
<evidence type="ECO:0000256" key="1">
    <source>
        <dbReference type="SAM" id="Phobius"/>
    </source>
</evidence>
<proteinExistence type="predicted"/>
<dbReference type="Proteomes" id="UP000481153">
    <property type="component" value="Unassembled WGS sequence"/>
</dbReference>
<name>A0A6G0W3B4_9STRA</name>
<dbReference type="VEuPathDB" id="FungiDB:AeMF1_006952"/>
<protein>
    <submittedName>
        <fullName evidence="2">Uncharacterized protein</fullName>
    </submittedName>
</protein>
<keyword evidence="1" id="KW-1133">Transmembrane helix</keyword>
<keyword evidence="3" id="KW-1185">Reference proteome</keyword>